<evidence type="ECO:0000256" key="1">
    <source>
        <dbReference type="SAM" id="MobiDB-lite"/>
    </source>
</evidence>
<evidence type="ECO:0000313" key="2">
    <source>
        <dbReference type="EMBL" id="KAF2766416.1"/>
    </source>
</evidence>
<evidence type="ECO:0000313" key="3">
    <source>
        <dbReference type="Proteomes" id="UP000799436"/>
    </source>
</evidence>
<organism evidence="2 3">
    <name type="scientific">Teratosphaeria nubilosa</name>
    <dbReference type="NCBI Taxonomy" id="161662"/>
    <lineage>
        <taxon>Eukaryota</taxon>
        <taxon>Fungi</taxon>
        <taxon>Dikarya</taxon>
        <taxon>Ascomycota</taxon>
        <taxon>Pezizomycotina</taxon>
        <taxon>Dothideomycetes</taxon>
        <taxon>Dothideomycetidae</taxon>
        <taxon>Mycosphaerellales</taxon>
        <taxon>Teratosphaeriaceae</taxon>
        <taxon>Teratosphaeria</taxon>
    </lineage>
</organism>
<dbReference type="Proteomes" id="UP000799436">
    <property type="component" value="Unassembled WGS sequence"/>
</dbReference>
<dbReference type="EMBL" id="ML995872">
    <property type="protein sequence ID" value="KAF2766416.1"/>
    <property type="molecule type" value="Genomic_DNA"/>
</dbReference>
<feature type="region of interest" description="Disordered" evidence="1">
    <location>
        <begin position="71"/>
        <end position="155"/>
    </location>
</feature>
<name>A0A6G1L0K4_9PEZI</name>
<protein>
    <submittedName>
        <fullName evidence="2">Uncharacterized protein</fullName>
    </submittedName>
</protein>
<keyword evidence="3" id="KW-1185">Reference proteome</keyword>
<proteinExistence type="predicted"/>
<sequence length="474" mass="52917">MKPVVTSLSYAKTHRSMLSQNTTDCHVKSSIVSGHHVVQSPSYSTAVAGPVIHPNRGPWAHARNPRRQQPTLTPLQELGRVPAPPPRADATSAGNGTHTQPQTTRPVADNETNQRLSDAAQRTTASSEAPAIGPSAEAGANAAQPSQQPRQHVEGVSNVAQTGTSTLNGPAAPSKPRMTKYAEIRQWRASHLDNGINWDEVQSRVEDRVWHGIRSTSICWMQNTGLDVNDNATFVQDPTSELEELCSILFGTKEWRRRVIELTNCEDPVKLGSGVIMFGLISAAIQKHVFQHRLPWNIEDNLDQTFGPNITYLQQMAIVTGFDLKNLARHASWRQIVDKEFQQTTVMDHAKKLAHKSIMTLQPHLKQGKIDPYHKNKGLEWIERLENAFKEAIILGHKMDSDIDRTMDFVSFEHGDKFNGEKMESVWPVDHPGEVLVMLFPATRMWHNMQQCEIGSSSRAQCIVRRRQSDPGSS</sequence>
<reference evidence="2" key="1">
    <citation type="journal article" date="2020" name="Stud. Mycol.">
        <title>101 Dothideomycetes genomes: a test case for predicting lifestyles and emergence of pathogens.</title>
        <authorList>
            <person name="Haridas S."/>
            <person name="Albert R."/>
            <person name="Binder M."/>
            <person name="Bloem J."/>
            <person name="Labutti K."/>
            <person name="Salamov A."/>
            <person name="Andreopoulos B."/>
            <person name="Baker S."/>
            <person name="Barry K."/>
            <person name="Bills G."/>
            <person name="Bluhm B."/>
            <person name="Cannon C."/>
            <person name="Castanera R."/>
            <person name="Culley D."/>
            <person name="Daum C."/>
            <person name="Ezra D."/>
            <person name="Gonzalez J."/>
            <person name="Henrissat B."/>
            <person name="Kuo A."/>
            <person name="Liang C."/>
            <person name="Lipzen A."/>
            <person name="Lutzoni F."/>
            <person name="Magnuson J."/>
            <person name="Mondo S."/>
            <person name="Nolan M."/>
            <person name="Ohm R."/>
            <person name="Pangilinan J."/>
            <person name="Park H.-J."/>
            <person name="Ramirez L."/>
            <person name="Alfaro M."/>
            <person name="Sun H."/>
            <person name="Tritt A."/>
            <person name="Yoshinaga Y."/>
            <person name="Zwiers L.-H."/>
            <person name="Turgeon B."/>
            <person name="Goodwin S."/>
            <person name="Spatafora J."/>
            <person name="Crous P."/>
            <person name="Grigoriev I."/>
        </authorList>
    </citation>
    <scope>NUCLEOTIDE SEQUENCE</scope>
    <source>
        <strain evidence="2">CBS 116005</strain>
    </source>
</reference>
<gene>
    <name evidence="2" type="ORF">EJ03DRAFT_179363</name>
</gene>
<accession>A0A6G1L0K4</accession>
<feature type="compositionally biased region" description="Polar residues" evidence="1">
    <location>
        <begin position="92"/>
        <end position="127"/>
    </location>
</feature>
<dbReference type="OrthoDB" id="3647295at2759"/>
<dbReference type="AlphaFoldDB" id="A0A6G1L0K4"/>